<protein>
    <submittedName>
        <fullName evidence="1">Uncharacterized protein</fullName>
    </submittedName>
</protein>
<evidence type="ECO:0000313" key="1">
    <source>
        <dbReference type="EMBL" id="KAF3046468.1"/>
    </source>
</evidence>
<dbReference type="PANTHER" id="PTHR35392:SF3">
    <property type="entry name" value="ZN(2)-C6 FUNGAL-TYPE DOMAIN-CONTAINING PROTEIN"/>
    <property type="match status" value="1"/>
</dbReference>
<dbReference type="PANTHER" id="PTHR35392">
    <property type="entry name" value="ZN(II)2CYS6 TRANSCRIPTION FACTOR (EUROFUNG)-RELATED-RELATED"/>
    <property type="match status" value="1"/>
</dbReference>
<keyword evidence="2" id="KW-1185">Reference proteome</keyword>
<reference evidence="1" key="1">
    <citation type="submission" date="2019-04" db="EMBL/GenBank/DDBJ databases">
        <title>Sequencing of skin fungus with MAO and IRED activity.</title>
        <authorList>
            <person name="Marsaioli A.J."/>
            <person name="Bonatto J.M.C."/>
            <person name="Reis Junior O."/>
        </authorList>
    </citation>
    <scope>NUCLEOTIDE SEQUENCE</scope>
    <source>
        <strain evidence="1">28M1</strain>
    </source>
</reference>
<dbReference type="EMBL" id="SWKV01000004">
    <property type="protein sequence ID" value="KAF3046468.1"/>
    <property type="molecule type" value="Genomic_DNA"/>
</dbReference>
<dbReference type="InterPro" id="IPR052973">
    <property type="entry name" value="Fungal_sec-metab_reg_TF"/>
</dbReference>
<gene>
    <name evidence="1" type="ORF">E8E12_009812</name>
</gene>
<name>A0A9P4WZM4_9PLEO</name>
<accession>A0A9P4WZM4</accession>
<proteinExistence type="predicted"/>
<comment type="caution">
    <text evidence="1">The sequence shown here is derived from an EMBL/GenBank/DDBJ whole genome shotgun (WGS) entry which is preliminary data.</text>
</comment>
<sequence length="380" mass="44356">MDLRLHRKGPLINDELSTWVTAKQRLLGKYDEQIQVTLTQGFGEEHKLVLSVSRFEPGPNDRTAYFWTDKAGKRRSKEMPPYFISDRAGAREAMYDFLVHARSFYLDGLLANSSRLIWATFDAASRYDPFGKPELVVDAFNLWVASRFIESPWRIVHGAYQMGAEVTYEQNHRYHDFVPVTPIMDTQLDEIVIRDLLVPITTRFLKKLKAKIDERKPEDWLEIHFAVFIMMSNVGWITKDMVAQTTEKGLKPGNRHGTLTCGYIHACKTILSHYHYVCAGPIPFVTFKYHDEGDVNTKNWTPDQRAYVQSLRREYARQTPERRKKIRDWAKLVMYEDDGYWCYQMLDLEWEGNIPHNGEVDDFTEEDFLSSSGTETRNVC</sequence>
<organism evidence="1 2">
    <name type="scientific">Didymella heteroderae</name>
    <dbReference type="NCBI Taxonomy" id="1769908"/>
    <lineage>
        <taxon>Eukaryota</taxon>
        <taxon>Fungi</taxon>
        <taxon>Dikarya</taxon>
        <taxon>Ascomycota</taxon>
        <taxon>Pezizomycotina</taxon>
        <taxon>Dothideomycetes</taxon>
        <taxon>Pleosporomycetidae</taxon>
        <taxon>Pleosporales</taxon>
        <taxon>Pleosporineae</taxon>
        <taxon>Didymellaceae</taxon>
        <taxon>Didymella</taxon>
    </lineage>
</organism>
<evidence type="ECO:0000313" key="2">
    <source>
        <dbReference type="Proteomes" id="UP000758155"/>
    </source>
</evidence>
<dbReference type="AlphaFoldDB" id="A0A9P4WZM4"/>
<dbReference type="Proteomes" id="UP000758155">
    <property type="component" value="Unassembled WGS sequence"/>
</dbReference>
<dbReference type="OrthoDB" id="5362630at2759"/>